<evidence type="ECO:0000313" key="3">
    <source>
        <dbReference type="Proteomes" id="UP001234581"/>
    </source>
</evidence>
<keyword evidence="3" id="KW-1185">Reference proteome</keyword>
<comment type="caution">
    <text evidence="2">The sequence shown here is derived from an EMBL/GenBank/DDBJ whole genome shotgun (WGS) entry which is preliminary data.</text>
</comment>
<dbReference type="AlphaFoldDB" id="A0AAD7XVT9"/>
<feature type="chain" id="PRO_5042037027" evidence="1">
    <location>
        <begin position="18"/>
        <end position="147"/>
    </location>
</feature>
<name>A0AAD7XVT9_9FUNG</name>
<dbReference type="EMBL" id="JARTCD010000124">
    <property type="protein sequence ID" value="KAJ8652012.1"/>
    <property type="molecule type" value="Genomic_DNA"/>
</dbReference>
<dbReference type="Proteomes" id="UP001234581">
    <property type="component" value="Unassembled WGS sequence"/>
</dbReference>
<reference evidence="2 3" key="1">
    <citation type="submission" date="2023-03" db="EMBL/GenBank/DDBJ databases">
        <title>Genome sequence of Lichtheimia ornata CBS 291.66.</title>
        <authorList>
            <person name="Mohabir J.T."/>
            <person name="Shea T.P."/>
            <person name="Kurbessoian T."/>
            <person name="Berby B."/>
            <person name="Fontaine J."/>
            <person name="Livny J."/>
            <person name="Gnirke A."/>
            <person name="Stajich J.E."/>
            <person name="Cuomo C.A."/>
        </authorList>
    </citation>
    <scope>NUCLEOTIDE SEQUENCE [LARGE SCALE GENOMIC DNA]</scope>
    <source>
        <strain evidence="2">CBS 291.66</strain>
    </source>
</reference>
<evidence type="ECO:0000256" key="1">
    <source>
        <dbReference type="SAM" id="SignalP"/>
    </source>
</evidence>
<dbReference type="GeneID" id="83219756"/>
<feature type="signal peptide" evidence="1">
    <location>
        <begin position="1"/>
        <end position="17"/>
    </location>
</feature>
<protein>
    <submittedName>
        <fullName evidence="2">Uncharacterized protein</fullName>
    </submittedName>
</protein>
<sequence length="147" mass="16325">MLTIAWIIFLSPTTTSATQSPTSSLHTRHYPNSDLPIYQVEIVVDGPSQTTIDTQYQVCANTSNYRNASSLMMESTNEAKTVHNNDNNDLSFLSRSSFMLSAMGTMDLNRHQPAPDINPSHHLAHPPFSPPHEIISHLHALAAMDRL</sequence>
<dbReference type="RefSeq" id="XP_058336926.1">
    <property type="nucleotide sequence ID" value="XM_058492314.1"/>
</dbReference>
<keyword evidence="1" id="KW-0732">Signal</keyword>
<gene>
    <name evidence="2" type="ORF">O0I10_012382</name>
</gene>
<organism evidence="2 3">
    <name type="scientific">Lichtheimia ornata</name>
    <dbReference type="NCBI Taxonomy" id="688661"/>
    <lineage>
        <taxon>Eukaryota</taxon>
        <taxon>Fungi</taxon>
        <taxon>Fungi incertae sedis</taxon>
        <taxon>Mucoromycota</taxon>
        <taxon>Mucoromycotina</taxon>
        <taxon>Mucoromycetes</taxon>
        <taxon>Mucorales</taxon>
        <taxon>Lichtheimiaceae</taxon>
        <taxon>Lichtheimia</taxon>
    </lineage>
</organism>
<accession>A0AAD7XVT9</accession>
<proteinExistence type="predicted"/>
<evidence type="ECO:0000313" key="2">
    <source>
        <dbReference type="EMBL" id="KAJ8652012.1"/>
    </source>
</evidence>